<dbReference type="Proteomes" id="UP001597641">
    <property type="component" value="Unassembled WGS sequence"/>
</dbReference>
<evidence type="ECO:0008006" key="4">
    <source>
        <dbReference type="Google" id="ProtNLM"/>
    </source>
</evidence>
<feature type="chain" id="PRO_5046126802" description="Outer membrane lipoprotein-sorting protein" evidence="1">
    <location>
        <begin position="23"/>
        <end position="254"/>
    </location>
</feature>
<evidence type="ECO:0000256" key="1">
    <source>
        <dbReference type="SAM" id="SignalP"/>
    </source>
</evidence>
<organism evidence="2 3">
    <name type="scientific">Pontibacter toksunensis</name>
    <dbReference type="NCBI Taxonomy" id="1332631"/>
    <lineage>
        <taxon>Bacteria</taxon>
        <taxon>Pseudomonadati</taxon>
        <taxon>Bacteroidota</taxon>
        <taxon>Cytophagia</taxon>
        <taxon>Cytophagales</taxon>
        <taxon>Hymenobacteraceae</taxon>
        <taxon>Pontibacter</taxon>
    </lineage>
</organism>
<dbReference type="EMBL" id="JBHUOX010000009">
    <property type="protein sequence ID" value="MFD3001300.1"/>
    <property type="molecule type" value="Genomic_DNA"/>
</dbReference>
<evidence type="ECO:0000313" key="2">
    <source>
        <dbReference type="EMBL" id="MFD3001300.1"/>
    </source>
</evidence>
<dbReference type="RefSeq" id="WP_377485212.1">
    <property type="nucleotide sequence ID" value="NZ_JBHUOX010000009.1"/>
</dbReference>
<sequence length="254" mass="29322">MHLKQIRLFLLLFCLAFMPLTAICDPAPSPGAAQTDPRARALAQRVLDSMGGRKAWDGTRYLAWTFNDQYQIWDKKKNRFRWERDSLVAIIDTQTKDGKVYVKGQELEDPEEKQKLLDRAYALYINNSYWLVMPFKLLDPGVTLKYVAEDTTMDNAEADVLEMSFDAVGLTPQNKYMVWVDKQQGLVSQWAFFRKSTDEAPTFTRRWSGYKDYGKIKLASDRSNPQSDFELFHIASPRSVPEKVFNSPTPVDKL</sequence>
<keyword evidence="1" id="KW-0732">Signal</keyword>
<gene>
    <name evidence="2" type="ORF">ACFS7Z_13070</name>
</gene>
<comment type="caution">
    <text evidence="2">The sequence shown here is derived from an EMBL/GenBank/DDBJ whole genome shotgun (WGS) entry which is preliminary data.</text>
</comment>
<accession>A0ABW6BVI9</accession>
<reference evidence="3" key="1">
    <citation type="journal article" date="2019" name="Int. J. Syst. Evol. Microbiol.">
        <title>The Global Catalogue of Microorganisms (GCM) 10K type strain sequencing project: providing services to taxonomists for standard genome sequencing and annotation.</title>
        <authorList>
            <consortium name="The Broad Institute Genomics Platform"/>
            <consortium name="The Broad Institute Genome Sequencing Center for Infectious Disease"/>
            <person name="Wu L."/>
            <person name="Ma J."/>
        </authorList>
    </citation>
    <scope>NUCLEOTIDE SEQUENCE [LARGE SCALE GENOMIC DNA]</scope>
    <source>
        <strain evidence="3">KCTC 23984</strain>
    </source>
</reference>
<feature type="signal peptide" evidence="1">
    <location>
        <begin position="1"/>
        <end position="22"/>
    </location>
</feature>
<proteinExistence type="predicted"/>
<protein>
    <recommendedName>
        <fullName evidence="4">Outer membrane lipoprotein-sorting protein</fullName>
    </recommendedName>
</protein>
<evidence type="ECO:0000313" key="3">
    <source>
        <dbReference type="Proteomes" id="UP001597641"/>
    </source>
</evidence>
<name>A0ABW6BVI9_9BACT</name>
<keyword evidence="3" id="KW-1185">Reference proteome</keyword>